<name>A0ABR3WPB1_9PEZI</name>
<evidence type="ECO:0000313" key="9">
    <source>
        <dbReference type="EMBL" id="KAL1865503.1"/>
    </source>
</evidence>
<reference evidence="9 10" key="1">
    <citation type="journal article" date="2024" name="IMA Fungus">
        <title>IMA Genome - F19 : A genome assembly and annotation guide to empower mycologists, including annotated draft genome sequences of Ceratocystis pirilliformis, Diaporthe australafricana, Fusarium ophioides, Paecilomyces lecythidis, and Sporothrix stenoceras.</title>
        <authorList>
            <person name="Aylward J."/>
            <person name="Wilson A.M."/>
            <person name="Visagie C.M."/>
            <person name="Spraker J."/>
            <person name="Barnes I."/>
            <person name="Buitendag C."/>
            <person name="Ceriani C."/>
            <person name="Del Mar Angel L."/>
            <person name="du Plessis D."/>
            <person name="Fuchs T."/>
            <person name="Gasser K."/>
            <person name="Kramer D."/>
            <person name="Li W."/>
            <person name="Munsamy K."/>
            <person name="Piso A."/>
            <person name="Price J.L."/>
            <person name="Sonnekus B."/>
            <person name="Thomas C."/>
            <person name="van der Nest A."/>
            <person name="van Dijk A."/>
            <person name="van Heerden A."/>
            <person name="van Vuuren N."/>
            <person name="Yilmaz N."/>
            <person name="Duong T.A."/>
            <person name="van der Merwe N.A."/>
            <person name="Wingfield M.J."/>
            <person name="Wingfield B.D."/>
        </authorList>
    </citation>
    <scope>NUCLEOTIDE SEQUENCE [LARGE SCALE GENOMIC DNA]</scope>
    <source>
        <strain evidence="9 10">CMW 18300</strain>
    </source>
</reference>
<dbReference type="SMART" id="SM00906">
    <property type="entry name" value="Fungal_trans"/>
    <property type="match status" value="1"/>
</dbReference>
<sequence length="923" mass="98776">MDSAALDPRLRNPHDSSSISVSVGPAASSSSSSPSPSISTLTSASNPVSNPNPAPGAKGPDPGSSNRDTNGSGPSGAPYTTAVGATSTSAHTPGNALAPGLQRMSQGAHFHTAYPNTPANAHAHPFTGSPATAAFPDDQHGDHDNSGADPKKARACEACRGLKVRCEPVFDDPDGACKRCAKAGRNCIITQPTRKRQKKTDSRVAELEKKIDALTATLSATKAGQAGTPSFTPPEAATGNFRAPGIDPSRSWTTIDAGMSSREANVPRPQDPLPYVEGTAIPSASPIALAGQKRKHTDPGETAGDSAAHLRSHASPDIVDRGIITLDEAAQLLDRYNHQMAPHLPGVVFPPSMSVGELRQTKPILFHAVIAAASPELPAMQRVVFRELMQTFANRIVVIGEKSIELVQALNVAVMWYCPPEHLEDITFYQLTHMAMTMAIDLGMGKRRLRGSKPTPWGAQQSRRHPEQDPTTIEARRTWLLCYYLTVNVAMSLHRPFLLRWTTFMAECMDVLESSPEAAPTDKYFCHLVWTHQLVEEIGFQFCMDDPSISVNLSDHMTQHRIRSFERELEKHKTQLPAELMQPSLKLGLHTLSLYMHELALQTEPADAFRTPFATESFVSNSALTPAYTSALAACLTAVDGIFDTFLAMDPVSVRYLPVFNLVRVSYATVILIKIYTAASDPSSDLGKVIDKDSLRVEQRLSDLVEKFRVIADNDKFRPAFNFLTVVFVIRSWFLKFSQGGQKGNATKADTAANTAGPSQTNDSSQVSSNPLQLLSEAATNNQAAANGSQTQAATNGHPPSGNGKTGANTALANPSPHIADSAQGHHDGGNSSMPPPPQPQTQAHPHQHGFMGGTPAPWLSFGADFDYSSLGDGFAQAWDMTMEGLGDGQGGLQDLDGFAFMAPDSVYGPAGGEVPGSDVFQS</sequence>
<protein>
    <recommendedName>
        <fullName evidence="8">Zn(2)-C6 fungal-type domain-containing protein</fullName>
    </recommendedName>
</protein>
<dbReference type="Pfam" id="PF04082">
    <property type="entry name" value="Fungal_trans"/>
    <property type="match status" value="1"/>
</dbReference>
<evidence type="ECO:0000256" key="2">
    <source>
        <dbReference type="ARBA" id="ARBA00022723"/>
    </source>
</evidence>
<dbReference type="CDD" id="cd00067">
    <property type="entry name" value="GAL4"/>
    <property type="match status" value="1"/>
</dbReference>
<evidence type="ECO:0000256" key="1">
    <source>
        <dbReference type="ARBA" id="ARBA00004123"/>
    </source>
</evidence>
<feature type="region of interest" description="Disordered" evidence="7">
    <location>
        <begin position="292"/>
        <end position="312"/>
    </location>
</feature>
<evidence type="ECO:0000259" key="8">
    <source>
        <dbReference type="PROSITE" id="PS50048"/>
    </source>
</evidence>
<feature type="compositionally biased region" description="Polar residues" evidence="7">
    <location>
        <begin position="83"/>
        <end position="92"/>
    </location>
</feature>
<accession>A0ABR3WPB1</accession>
<feature type="compositionally biased region" description="Polar residues" evidence="7">
    <location>
        <begin position="63"/>
        <end position="72"/>
    </location>
</feature>
<dbReference type="Gene3D" id="4.10.240.10">
    <property type="entry name" value="Zn(2)-C6 fungal-type DNA-binding domain"/>
    <property type="match status" value="1"/>
</dbReference>
<keyword evidence="10" id="KW-1185">Reference proteome</keyword>
<dbReference type="InterPro" id="IPR051089">
    <property type="entry name" value="prtT"/>
</dbReference>
<proteinExistence type="predicted"/>
<dbReference type="Proteomes" id="UP001583177">
    <property type="component" value="Unassembled WGS sequence"/>
</dbReference>
<dbReference type="Pfam" id="PF00172">
    <property type="entry name" value="Zn_clus"/>
    <property type="match status" value="1"/>
</dbReference>
<dbReference type="SMART" id="SM00066">
    <property type="entry name" value="GAL4"/>
    <property type="match status" value="1"/>
</dbReference>
<dbReference type="InterPro" id="IPR036864">
    <property type="entry name" value="Zn2-C6_fun-type_DNA-bd_sf"/>
</dbReference>
<evidence type="ECO:0000256" key="7">
    <source>
        <dbReference type="SAM" id="MobiDB-lite"/>
    </source>
</evidence>
<feature type="compositionally biased region" description="Low complexity" evidence="7">
    <location>
        <begin position="16"/>
        <end position="57"/>
    </location>
</feature>
<feature type="compositionally biased region" description="Low complexity" evidence="7">
    <location>
        <begin position="744"/>
        <end position="757"/>
    </location>
</feature>
<keyword evidence="6" id="KW-0539">Nucleus</keyword>
<evidence type="ECO:0000313" key="10">
    <source>
        <dbReference type="Proteomes" id="UP001583177"/>
    </source>
</evidence>
<dbReference type="InterPro" id="IPR001138">
    <property type="entry name" value="Zn2Cys6_DnaBD"/>
</dbReference>
<feature type="compositionally biased region" description="Polar residues" evidence="7">
    <location>
        <begin position="758"/>
        <end position="795"/>
    </location>
</feature>
<feature type="region of interest" description="Disordered" evidence="7">
    <location>
        <begin position="222"/>
        <end position="250"/>
    </location>
</feature>
<dbReference type="InterPro" id="IPR007219">
    <property type="entry name" value="XnlR_reg_dom"/>
</dbReference>
<keyword evidence="5" id="KW-0804">Transcription</keyword>
<dbReference type="SUPFAM" id="SSF57701">
    <property type="entry name" value="Zn2/Cys6 DNA-binding domain"/>
    <property type="match status" value="1"/>
</dbReference>
<dbReference type="CDD" id="cd12148">
    <property type="entry name" value="fungal_TF_MHR"/>
    <property type="match status" value="1"/>
</dbReference>
<evidence type="ECO:0000256" key="5">
    <source>
        <dbReference type="ARBA" id="ARBA00023163"/>
    </source>
</evidence>
<gene>
    <name evidence="9" type="ORF">Daus18300_007148</name>
</gene>
<evidence type="ECO:0000256" key="4">
    <source>
        <dbReference type="ARBA" id="ARBA00023125"/>
    </source>
</evidence>
<evidence type="ECO:0000256" key="6">
    <source>
        <dbReference type="ARBA" id="ARBA00023242"/>
    </source>
</evidence>
<feature type="compositionally biased region" description="Basic and acidic residues" evidence="7">
    <location>
        <begin position="137"/>
        <end position="151"/>
    </location>
</feature>
<feature type="region of interest" description="Disordered" evidence="7">
    <location>
        <begin position="1"/>
        <end position="151"/>
    </location>
</feature>
<feature type="region of interest" description="Disordered" evidence="7">
    <location>
        <begin position="744"/>
        <end position="856"/>
    </location>
</feature>
<keyword evidence="3" id="KW-0805">Transcription regulation</keyword>
<evidence type="ECO:0000256" key="3">
    <source>
        <dbReference type="ARBA" id="ARBA00023015"/>
    </source>
</evidence>
<dbReference type="PROSITE" id="PS00463">
    <property type="entry name" value="ZN2_CY6_FUNGAL_1"/>
    <property type="match status" value="1"/>
</dbReference>
<dbReference type="EMBL" id="JAWRVE010000061">
    <property type="protein sequence ID" value="KAL1865503.1"/>
    <property type="molecule type" value="Genomic_DNA"/>
</dbReference>
<dbReference type="PANTHER" id="PTHR31845:SF39">
    <property type="entry name" value="TRANSCRIPTION FACTOR PBCR-RELATED"/>
    <property type="match status" value="1"/>
</dbReference>
<keyword evidence="4" id="KW-0238">DNA-binding</keyword>
<dbReference type="PROSITE" id="PS50048">
    <property type="entry name" value="ZN2_CY6_FUNGAL_2"/>
    <property type="match status" value="1"/>
</dbReference>
<dbReference type="PANTHER" id="PTHR31845">
    <property type="entry name" value="FINGER DOMAIN PROTEIN, PUTATIVE-RELATED"/>
    <property type="match status" value="1"/>
</dbReference>
<comment type="caution">
    <text evidence="9">The sequence shown here is derived from an EMBL/GenBank/DDBJ whole genome shotgun (WGS) entry which is preliminary data.</text>
</comment>
<comment type="subcellular location">
    <subcellularLocation>
        <location evidence="1">Nucleus</location>
    </subcellularLocation>
</comment>
<organism evidence="9 10">
    <name type="scientific">Diaporthe australafricana</name>
    <dbReference type="NCBI Taxonomy" id="127596"/>
    <lineage>
        <taxon>Eukaryota</taxon>
        <taxon>Fungi</taxon>
        <taxon>Dikarya</taxon>
        <taxon>Ascomycota</taxon>
        <taxon>Pezizomycotina</taxon>
        <taxon>Sordariomycetes</taxon>
        <taxon>Sordariomycetidae</taxon>
        <taxon>Diaporthales</taxon>
        <taxon>Diaporthaceae</taxon>
        <taxon>Diaporthe</taxon>
    </lineage>
</organism>
<feature type="domain" description="Zn(2)-C6 fungal-type" evidence="8">
    <location>
        <begin position="155"/>
        <end position="189"/>
    </location>
</feature>
<keyword evidence="2" id="KW-0479">Metal-binding</keyword>